<comment type="similarity">
    <text evidence="1">Belongs to the TRAFAC class translation factor GTPase superfamily. Classic translation factor GTPase family. EF-Tu/EF-1A subfamily.</text>
</comment>
<dbReference type="InterPro" id="IPR004160">
    <property type="entry name" value="Transl_elong_EFTu/EF1A_C"/>
</dbReference>
<accession>L8GPT9</accession>
<gene>
    <name evidence="7" type="ORF">ACA1_051850</name>
</gene>
<keyword evidence="2" id="KW-0547">Nucleotide-binding</keyword>
<sequence>MASRSFSRLGFSSQITAPARLTLPLRSRADFSRTLPCAYAGAQSYSTYRAKPHFNICTIGHVDHGKTTLTAAITKVLADTGLAKFRDYQSIDKAPEEIRRGITINASHVEYETDKRHYGHVDNPGHAEFIKNMITGTSLTDGAILVVDCSTGPMPQTREHILLARQVGVKNIVVWLNKCDLIPDKELQDMVAMEIREELTRYEYNGDSTPIIHGSALEAIELKDTEYGIQAIRKLLATVDELPQPERQTDKPFLMAIEALYTISGRGTVATGVVEQGKVKIGDEVEVLGMQEDAKKIKGVVTGIETFHKQMEEGFAGDSIGLLLRGPNRDDLKRGQVVGKPGTLSAHKKFEANVYVLTKEEGGRHTPFGAGYAPQMFFRTANVTGKVMMEGDKVAVPGETMNVGFETIWPMPLSEGLKFSCREGGMTVAAGVITKVFPMEEEGKKKKGK</sequence>
<evidence type="ECO:0000259" key="6">
    <source>
        <dbReference type="PROSITE" id="PS51722"/>
    </source>
</evidence>
<proteinExistence type="inferred from homology"/>
<reference evidence="7" key="1">
    <citation type="journal article" date="2013" name="Genome Biol.">
        <title>Genome of Acanthamoeba castellanii highlights extensive lateral gene transfer and early evolution of tyrosine kinase signaling.</title>
        <authorList>
            <person name="Clarke M."/>
            <person name="Lohan A.J."/>
            <person name="Liu B."/>
            <person name="Lagkouvardos I."/>
            <person name="Roy S."/>
            <person name="Zafar N."/>
            <person name="Bertelli C."/>
            <person name="Schilde C."/>
            <person name="Kianianmomeni A."/>
            <person name="Burglin T.R."/>
            <person name="Frech C."/>
            <person name="Turcotte B."/>
            <person name="Kopec K.O."/>
            <person name="Synnott J.M."/>
            <person name="Choo C."/>
            <person name="Paponov I."/>
            <person name="Finkler A."/>
            <person name="Soon Heng Tan C."/>
            <person name="Hutchins A.P."/>
            <person name="Weinmeier T."/>
            <person name="Rattei T."/>
            <person name="Chu J.S."/>
            <person name="Gimenez G."/>
            <person name="Irimia M."/>
            <person name="Rigden D.J."/>
            <person name="Fitzpatrick D.A."/>
            <person name="Lorenzo-Morales J."/>
            <person name="Bateman A."/>
            <person name="Chiu C.H."/>
            <person name="Tang P."/>
            <person name="Hegemann P."/>
            <person name="Fromm H."/>
            <person name="Raoult D."/>
            <person name="Greub G."/>
            <person name="Miranda-Saavedra D."/>
            <person name="Chen N."/>
            <person name="Nash P."/>
            <person name="Ginger M.L."/>
            <person name="Horn M."/>
            <person name="Schaap P."/>
            <person name="Caler L."/>
            <person name="Loftus B."/>
        </authorList>
    </citation>
    <scope>NUCLEOTIDE SEQUENCE [LARGE SCALE GENOMIC DNA]</scope>
    <source>
        <strain evidence="7">Neff</strain>
    </source>
</reference>
<evidence type="ECO:0000256" key="1">
    <source>
        <dbReference type="ARBA" id="ARBA00007249"/>
    </source>
</evidence>
<dbReference type="NCBIfam" id="NF009372">
    <property type="entry name" value="PRK12735.1"/>
    <property type="match status" value="1"/>
</dbReference>
<dbReference type="FunFam" id="3.40.50.300:FF:000003">
    <property type="entry name" value="Elongation factor Tu"/>
    <property type="match status" value="1"/>
</dbReference>
<evidence type="ECO:0000256" key="5">
    <source>
        <dbReference type="ARBA" id="ARBA00023134"/>
    </source>
</evidence>
<feature type="domain" description="Tr-type G" evidence="6">
    <location>
        <begin position="51"/>
        <end position="246"/>
    </location>
</feature>
<dbReference type="RefSeq" id="XP_004336955.1">
    <property type="nucleotide sequence ID" value="XM_004336907.1"/>
</dbReference>
<dbReference type="VEuPathDB" id="AmoebaDB:ACA1_051850"/>
<dbReference type="GO" id="GO:0003746">
    <property type="term" value="F:translation elongation factor activity"/>
    <property type="evidence" value="ECO:0007669"/>
    <property type="project" value="UniProtKB-KW"/>
</dbReference>
<evidence type="ECO:0000256" key="2">
    <source>
        <dbReference type="ARBA" id="ARBA00022741"/>
    </source>
</evidence>
<dbReference type="SUPFAM" id="SSF50465">
    <property type="entry name" value="EF-Tu/eEF-1alpha/eIF2-gamma C-terminal domain"/>
    <property type="match status" value="1"/>
</dbReference>
<dbReference type="CDD" id="cd03707">
    <property type="entry name" value="EFTU_III"/>
    <property type="match status" value="1"/>
</dbReference>
<dbReference type="EMBL" id="KB008040">
    <property type="protein sequence ID" value="ELR14942.1"/>
    <property type="molecule type" value="Genomic_DNA"/>
</dbReference>
<dbReference type="PRINTS" id="PR00315">
    <property type="entry name" value="ELONGATNFCT"/>
</dbReference>
<dbReference type="NCBIfam" id="NF000766">
    <property type="entry name" value="PRK00049.1"/>
    <property type="match status" value="1"/>
</dbReference>
<dbReference type="Gene3D" id="3.40.50.300">
    <property type="entry name" value="P-loop containing nucleotide triphosphate hydrolases"/>
    <property type="match status" value="1"/>
</dbReference>
<dbReference type="Pfam" id="PF03144">
    <property type="entry name" value="GTP_EFTU_D2"/>
    <property type="match status" value="1"/>
</dbReference>
<dbReference type="GO" id="GO:0070125">
    <property type="term" value="P:mitochondrial translational elongation"/>
    <property type="evidence" value="ECO:0007669"/>
    <property type="project" value="TreeGrafter"/>
</dbReference>
<name>L8GPT9_ACACF</name>
<dbReference type="Gene3D" id="2.40.30.10">
    <property type="entry name" value="Translation factors"/>
    <property type="match status" value="2"/>
</dbReference>
<dbReference type="InterPro" id="IPR004541">
    <property type="entry name" value="Transl_elong_EFTu/EF1A_bac/org"/>
</dbReference>
<evidence type="ECO:0000256" key="3">
    <source>
        <dbReference type="ARBA" id="ARBA00022768"/>
    </source>
</evidence>
<keyword evidence="5" id="KW-0342">GTP-binding</keyword>
<dbReference type="CDD" id="cd03697">
    <property type="entry name" value="EFTU_II"/>
    <property type="match status" value="1"/>
</dbReference>
<dbReference type="InterPro" id="IPR009001">
    <property type="entry name" value="Transl_elong_EF1A/Init_IF2_C"/>
</dbReference>
<evidence type="ECO:0000256" key="4">
    <source>
        <dbReference type="ARBA" id="ARBA00022917"/>
    </source>
</evidence>
<organism evidence="7 8">
    <name type="scientific">Acanthamoeba castellanii (strain ATCC 30010 / Neff)</name>
    <dbReference type="NCBI Taxonomy" id="1257118"/>
    <lineage>
        <taxon>Eukaryota</taxon>
        <taxon>Amoebozoa</taxon>
        <taxon>Discosea</taxon>
        <taxon>Longamoebia</taxon>
        <taxon>Centramoebida</taxon>
        <taxon>Acanthamoebidae</taxon>
        <taxon>Acanthamoeba</taxon>
    </lineage>
</organism>
<dbReference type="SUPFAM" id="SSF50447">
    <property type="entry name" value="Translation proteins"/>
    <property type="match status" value="1"/>
</dbReference>
<keyword evidence="8" id="KW-1185">Reference proteome</keyword>
<dbReference type="AlphaFoldDB" id="L8GPT9"/>
<dbReference type="InterPro" id="IPR033720">
    <property type="entry name" value="EFTU_2"/>
</dbReference>
<dbReference type="OMA" id="EGDKEWG"/>
<dbReference type="FunFam" id="2.40.30.10:FF:000001">
    <property type="entry name" value="Elongation factor Tu"/>
    <property type="match status" value="1"/>
</dbReference>
<dbReference type="InterPro" id="IPR041709">
    <property type="entry name" value="EF-Tu_GTP-bd"/>
</dbReference>
<dbReference type="GO" id="GO:0005739">
    <property type="term" value="C:mitochondrion"/>
    <property type="evidence" value="ECO:0007669"/>
    <property type="project" value="TreeGrafter"/>
</dbReference>
<dbReference type="NCBIfam" id="TIGR00485">
    <property type="entry name" value="EF-Tu"/>
    <property type="match status" value="1"/>
</dbReference>
<dbReference type="PANTHER" id="PTHR43721:SF22">
    <property type="entry name" value="ELONGATION FACTOR TU, MITOCHONDRIAL"/>
    <property type="match status" value="1"/>
</dbReference>
<dbReference type="Pfam" id="PF00009">
    <property type="entry name" value="GTP_EFTU"/>
    <property type="match status" value="1"/>
</dbReference>
<dbReference type="CDD" id="cd01884">
    <property type="entry name" value="EF_Tu"/>
    <property type="match status" value="1"/>
</dbReference>
<evidence type="ECO:0000313" key="8">
    <source>
        <dbReference type="Proteomes" id="UP000011083"/>
    </source>
</evidence>
<dbReference type="PROSITE" id="PS51722">
    <property type="entry name" value="G_TR_2"/>
    <property type="match status" value="1"/>
</dbReference>
<keyword evidence="4" id="KW-0648">Protein biosynthesis</keyword>
<dbReference type="InterPro" id="IPR000795">
    <property type="entry name" value="T_Tr_GTP-bd_dom"/>
</dbReference>
<dbReference type="InterPro" id="IPR050055">
    <property type="entry name" value="EF-Tu_GTPase"/>
</dbReference>
<dbReference type="OrthoDB" id="2067at2759"/>
<dbReference type="NCBIfam" id="NF009373">
    <property type="entry name" value="PRK12736.1"/>
    <property type="match status" value="1"/>
</dbReference>
<dbReference type="Pfam" id="PF03143">
    <property type="entry name" value="GTP_EFTU_D3"/>
    <property type="match status" value="1"/>
</dbReference>
<dbReference type="SUPFAM" id="SSF52540">
    <property type="entry name" value="P-loop containing nucleoside triphosphate hydrolases"/>
    <property type="match status" value="1"/>
</dbReference>
<dbReference type="PANTHER" id="PTHR43721">
    <property type="entry name" value="ELONGATION FACTOR TU-RELATED"/>
    <property type="match status" value="1"/>
</dbReference>
<keyword evidence="3 7" id="KW-0251">Elongation factor</keyword>
<dbReference type="GO" id="GO:0005525">
    <property type="term" value="F:GTP binding"/>
    <property type="evidence" value="ECO:0007669"/>
    <property type="project" value="UniProtKB-KW"/>
</dbReference>
<dbReference type="GeneID" id="14915536"/>
<protein>
    <submittedName>
        <fullName evidence="7">Translation elongation factor Tu, putative</fullName>
    </submittedName>
</protein>
<dbReference type="GO" id="GO:0003924">
    <property type="term" value="F:GTPase activity"/>
    <property type="evidence" value="ECO:0007669"/>
    <property type="project" value="InterPro"/>
</dbReference>
<evidence type="ECO:0000313" key="7">
    <source>
        <dbReference type="EMBL" id="ELR14942.1"/>
    </source>
</evidence>
<dbReference type="Proteomes" id="UP000011083">
    <property type="component" value="Unassembled WGS sequence"/>
</dbReference>
<dbReference type="STRING" id="1257118.L8GPT9"/>
<dbReference type="KEGG" id="acan:ACA1_051850"/>
<dbReference type="InterPro" id="IPR027417">
    <property type="entry name" value="P-loop_NTPase"/>
</dbReference>
<dbReference type="InterPro" id="IPR004161">
    <property type="entry name" value="EFTu-like_2"/>
</dbReference>
<dbReference type="InterPro" id="IPR009000">
    <property type="entry name" value="Transl_B-barrel_sf"/>
</dbReference>